<dbReference type="AlphaFoldDB" id="A0A4C1ZV66"/>
<dbReference type="Proteomes" id="UP000299102">
    <property type="component" value="Unassembled WGS sequence"/>
</dbReference>
<organism evidence="1 2">
    <name type="scientific">Eumeta variegata</name>
    <name type="common">Bagworm moth</name>
    <name type="synonym">Eumeta japonica</name>
    <dbReference type="NCBI Taxonomy" id="151549"/>
    <lineage>
        <taxon>Eukaryota</taxon>
        <taxon>Metazoa</taxon>
        <taxon>Ecdysozoa</taxon>
        <taxon>Arthropoda</taxon>
        <taxon>Hexapoda</taxon>
        <taxon>Insecta</taxon>
        <taxon>Pterygota</taxon>
        <taxon>Neoptera</taxon>
        <taxon>Endopterygota</taxon>
        <taxon>Lepidoptera</taxon>
        <taxon>Glossata</taxon>
        <taxon>Ditrysia</taxon>
        <taxon>Tineoidea</taxon>
        <taxon>Psychidae</taxon>
        <taxon>Oiketicinae</taxon>
        <taxon>Eumeta</taxon>
    </lineage>
</organism>
<evidence type="ECO:0000313" key="2">
    <source>
        <dbReference type="Proteomes" id="UP000299102"/>
    </source>
</evidence>
<proteinExistence type="predicted"/>
<protein>
    <submittedName>
        <fullName evidence="1">Uncharacterized protein</fullName>
    </submittedName>
</protein>
<reference evidence="1 2" key="1">
    <citation type="journal article" date="2019" name="Commun. Biol.">
        <title>The bagworm genome reveals a unique fibroin gene that provides high tensile strength.</title>
        <authorList>
            <person name="Kono N."/>
            <person name="Nakamura H."/>
            <person name="Ohtoshi R."/>
            <person name="Tomita M."/>
            <person name="Numata K."/>
            <person name="Arakawa K."/>
        </authorList>
    </citation>
    <scope>NUCLEOTIDE SEQUENCE [LARGE SCALE GENOMIC DNA]</scope>
</reference>
<dbReference type="EMBL" id="BGZK01002221">
    <property type="protein sequence ID" value="GBP91900.1"/>
    <property type="molecule type" value="Genomic_DNA"/>
</dbReference>
<evidence type="ECO:0000313" key="1">
    <source>
        <dbReference type="EMBL" id="GBP91900.1"/>
    </source>
</evidence>
<accession>A0A4C1ZV66</accession>
<name>A0A4C1ZV66_EUMVA</name>
<gene>
    <name evidence="1" type="ORF">EVAR_89851_1</name>
</gene>
<comment type="caution">
    <text evidence="1">The sequence shown here is derived from an EMBL/GenBank/DDBJ whole genome shotgun (WGS) entry which is preliminary data.</text>
</comment>
<sequence length="177" mass="19425">MSGYTQRQCATHARRIDTSHRHRLGNRSAGFQSTPRVRRRTLCFAARNPLVINESYTVRAPPSAGKAGVVVRSSDTRRTQNDVITKKKHPLLINSIIRSRSDKTTARATADIKALRARSPSARILLFQRRSPATILQLSKCEPLGVSCGRNYSGVLLKCPFDATSPGVVACANREGA</sequence>
<keyword evidence="2" id="KW-1185">Reference proteome</keyword>